<proteinExistence type="predicted"/>
<sequence>MGSTVALSGCSSLNMDSLMSGASKAIEAATISDGQIQNYVHEYIVYSDKQNKVAPPSNQYAQRLARLTNGLNSVDGVPLNFKVYLTNDVNAFACADGSVRVYSGLMDRMTDDEVLGVIGHEIGHVAHKDTKNAFKQALINSAILDGIASTSSQAAALSQSQLAQLGSSLVSAKYSRSQESNADDYGYDFLKANGKNPWSMAMAFSKLESMEAGAQTNGMAQMFSSHPSTPDRIQHIINRCHKDKIAPPAGCKLK</sequence>
<keyword evidence="2" id="KW-1185">Reference proteome</keyword>
<gene>
    <name evidence="1" type="ORF">E5331_18315</name>
</gene>
<protein>
    <submittedName>
        <fullName evidence="1">Peptidase</fullName>
    </submittedName>
</protein>
<accession>A0AC61RD96</accession>
<organism evidence="1 2">
    <name type="scientific">Lepagella muris</name>
    <dbReference type="NCBI Taxonomy" id="3032870"/>
    <lineage>
        <taxon>Bacteria</taxon>
        <taxon>Pseudomonadati</taxon>
        <taxon>Bacteroidota</taxon>
        <taxon>Bacteroidia</taxon>
        <taxon>Bacteroidales</taxon>
        <taxon>Muribaculaceae</taxon>
        <taxon>Lepagella</taxon>
    </lineage>
</organism>
<dbReference type="Proteomes" id="UP000306319">
    <property type="component" value="Unassembled WGS sequence"/>
</dbReference>
<dbReference type="EMBL" id="SRYB01000041">
    <property type="protein sequence ID" value="TGY76355.1"/>
    <property type="molecule type" value="Genomic_DNA"/>
</dbReference>
<name>A0AC61RD96_9BACT</name>
<evidence type="ECO:0000313" key="2">
    <source>
        <dbReference type="Proteomes" id="UP000306319"/>
    </source>
</evidence>
<evidence type="ECO:0000313" key="1">
    <source>
        <dbReference type="EMBL" id="TGY76355.1"/>
    </source>
</evidence>
<comment type="caution">
    <text evidence="1">The sequence shown here is derived from an EMBL/GenBank/DDBJ whole genome shotgun (WGS) entry which is preliminary data.</text>
</comment>
<reference evidence="1" key="1">
    <citation type="submission" date="2019-04" db="EMBL/GenBank/DDBJ databases">
        <title>Microbes associate with the intestines of laboratory mice.</title>
        <authorList>
            <person name="Navarre W."/>
            <person name="Wong E."/>
            <person name="Huang K."/>
            <person name="Tropini C."/>
            <person name="Ng K."/>
            <person name="Yu B."/>
        </authorList>
    </citation>
    <scope>NUCLEOTIDE SEQUENCE</scope>
    <source>
        <strain evidence="1">NM04_E33</strain>
    </source>
</reference>